<gene>
    <name evidence="2" type="ORF">PWA60_27305</name>
</gene>
<organism evidence="2 3">
    <name type="scientific">Pseudomonas juntendi</name>
    <dbReference type="NCBI Taxonomy" id="2666183"/>
    <lineage>
        <taxon>Bacteria</taxon>
        <taxon>Pseudomonadati</taxon>
        <taxon>Pseudomonadota</taxon>
        <taxon>Gammaproteobacteria</taxon>
        <taxon>Pseudomonadales</taxon>
        <taxon>Pseudomonadaceae</taxon>
        <taxon>Pseudomonas</taxon>
    </lineage>
</organism>
<keyword evidence="1" id="KW-0472">Membrane</keyword>
<geneLocation type="plasmid" evidence="2 3">
    <name>pHNGDW697-1</name>
</geneLocation>
<dbReference type="Proteomes" id="UP001217631">
    <property type="component" value="Plasmid pHNGDW697-1"/>
</dbReference>
<evidence type="ECO:0000313" key="3">
    <source>
        <dbReference type="Proteomes" id="UP001217631"/>
    </source>
</evidence>
<keyword evidence="1" id="KW-1133">Transmembrane helix</keyword>
<evidence type="ECO:0000256" key="1">
    <source>
        <dbReference type="SAM" id="Phobius"/>
    </source>
</evidence>
<accession>A0AAJ5S523</accession>
<keyword evidence="1" id="KW-0812">Transmembrane</keyword>
<dbReference type="EMBL" id="CP118678">
    <property type="protein sequence ID" value="WEA23198.1"/>
    <property type="molecule type" value="Genomic_DNA"/>
</dbReference>
<feature type="transmembrane region" description="Helical" evidence="1">
    <location>
        <begin position="69"/>
        <end position="86"/>
    </location>
</feature>
<name>A0AAJ5S523_9PSED</name>
<reference evidence="2" key="1">
    <citation type="submission" date="2023-02" db="EMBL/GenBank/DDBJ databases">
        <title>tmexCD-toprJ-like cluster.</title>
        <authorList>
            <person name="Gao X."/>
            <person name="Wang C."/>
            <person name="Liu J."/>
        </authorList>
    </citation>
    <scope>NUCLEOTIDE SEQUENCE</scope>
    <source>
        <strain evidence="2">GDW21C697WI</strain>
        <plasmid evidence="2">pHNGDW697-1</plasmid>
    </source>
</reference>
<proteinExistence type="predicted"/>
<dbReference type="AlphaFoldDB" id="A0AAJ5S523"/>
<keyword evidence="2" id="KW-0614">Plasmid</keyword>
<dbReference type="RefSeq" id="WP_275000349.1">
    <property type="nucleotide sequence ID" value="NZ_CP118678.1"/>
</dbReference>
<evidence type="ECO:0000313" key="2">
    <source>
        <dbReference type="EMBL" id="WEA23198.1"/>
    </source>
</evidence>
<protein>
    <submittedName>
        <fullName evidence="2">Uncharacterized protein</fullName>
    </submittedName>
</protein>
<sequence length="87" mass="9685">MIEATPNAQLLMAALILTCAYKTLTSGYRYLLFRMIDRTGYQTPELQALHLLKKAGEQGKVLTQTRRQGIWCIAWLAGFAGVLIVAV</sequence>
<feature type="transmembrane region" description="Helical" evidence="1">
    <location>
        <begin position="12"/>
        <end position="32"/>
    </location>
</feature>